<keyword evidence="4" id="KW-0456">Lyase</keyword>
<name>A0ABV7ZUL6_9GAMM</name>
<protein>
    <submittedName>
        <fullName evidence="6">GFA family protein</fullName>
    </submittedName>
</protein>
<keyword evidence="7" id="KW-1185">Reference proteome</keyword>
<evidence type="ECO:0000313" key="6">
    <source>
        <dbReference type="EMBL" id="MFC3852239.1"/>
    </source>
</evidence>
<sequence length="122" mass="13784">MFQCHCELCRKQTGTSSSSGAVVEQRNFQWLSGEHSIGKWEKSTGFTSHFCNYCGSTVPNQFRGSDLYWIPVGLLDGKDIVTVANLFECEKADWSNINSTVNSYQTKPEVESLIPLLLRENR</sequence>
<dbReference type="PANTHER" id="PTHR33337">
    <property type="entry name" value="GFA DOMAIN-CONTAINING PROTEIN"/>
    <property type="match status" value="1"/>
</dbReference>
<evidence type="ECO:0000256" key="2">
    <source>
        <dbReference type="ARBA" id="ARBA00022723"/>
    </source>
</evidence>
<accession>A0ABV7ZUL6</accession>
<feature type="domain" description="CENP-V/GFA" evidence="5">
    <location>
        <begin position="1"/>
        <end position="95"/>
    </location>
</feature>
<dbReference type="Pfam" id="PF04828">
    <property type="entry name" value="GFA"/>
    <property type="match status" value="1"/>
</dbReference>
<dbReference type="RefSeq" id="WP_380694966.1">
    <property type="nucleotide sequence ID" value="NZ_JBHRYR010000002.1"/>
</dbReference>
<dbReference type="PANTHER" id="PTHR33337:SF40">
    <property type="entry name" value="CENP-V_GFA DOMAIN-CONTAINING PROTEIN-RELATED"/>
    <property type="match status" value="1"/>
</dbReference>
<dbReference type="SUPFAM" id="SSF51316">
    <property type="entry name" value="Mss4-like"/>
    <property type="match status" value="1"/>
</dbReference>
<evidence type="ECO:0000313" key="7">
    <source>
        <dbReference type="Proteomes" id="UP001595617"/>
    </source>
</evidence>
<dbReference type="PROSITE" id="PS51891">
    <property type="entry name" value="CENP_V_GFA"/>
    <property type="match status" value="1"/>
</dbReference>
<reference evidence="7" key="1">
    <citation type="journal article" date="2019" name="Int. J. Syst. Evol. Microbiol.">
        <title>The Global Catalogue of Microorganisms (GCM) 10K type strain sequencing project: providing services to taxonomists for standard genome sequencing and annotation.</title>
        <authorList>
            <consortium name="The Broad Institute Genomics Platform"/>
            <consortium name="The Broad Institute Genome Sequencing Center for Infectious Disease"/>
            <person name="Wu L."/>
            <person name="Ma J."/>
        </authorList>
    </citation>
    <scope>NUCLEOTIDE SEQUENCE [LARGE SCALE GENOMIC DNA]</scope>
    <source>
        <strain evidence="7">IBRC 10765</strain>
    </source>
</reference>
<keyword evidence="2" id="KW-0479">Metal-binding</keyword>
<proteinExistence type="inferred from homology"/>
<evidence type="ECO:0000256" key="3">
    <source>
        <dbReference type="ARBA" id="ARBA00022833"/>
    </source>
</evidence>
<comment type="caution">
    <text evidence="6">The sequence shown here is derived from an EMBL/GenBank/DDBJ whole genome shotgun (WGS) entry which is preliminary data.</text>
</comment>
<dbReference type="InterPro" id="IPR011057">
    <property type="entry name" value="Mss4-like_sf"/>
</dbReference>
<organism evidence="6 7">
    <name type="scientific">Saccharospirillum mangrovi</name>
    <dbReference type="NCBI Taxonomy" id="2161747"/>
    <lineage>
        <taxon>Bacteria</taxon>
        <taxon>Pseudomonadati</taxon>
        <taxon>Pseudomonadota</taxon>
        <taxon>Gammaproteobacteria</taxon>
        <taxon>Oceanospirillales</taxon>
        <taxon>Saccharospirillaceae</taxon>
        <taxon>Saccharospirillum</taxon>
    </lineage>
</organism>
<dbReference type="InterPro" id="IPR006913">
    <property type="entry name" value="CENP-V/GFA"/>
</dbReference>
<dbReference type="Proteomes" id="UP001595617">
    <property type="component" value="Unassembled WGS sequence"/>
</dbReference>
<evidence type="ECO:0000259" key="5">
    <source>
        <dbReference type="PROSITE" id="PS51891"/>
    </source>
</evidence>
<evidence type="ECO:0000256" key="4">
    <source>
        <dbReference type="ARBA" id="ARBA00023239"/>
    </source>
</evidence>
<comment type="similarity">
    <text evidence="1">Belongs to the Gfa family.</text>
</comment>
<keyword evidence="3" id="KW-0862">Zinc</keyword>
<dbReference type="EMBL" id="JBHRYR010000002">
    <property type="protein sequence ID" value="MFC3852239.1"/>
    <property type="molecule type" value="Genomic_DNA"/>
</dbReference>
<gene>
    <name evidence="6" type="ORF">ACFOOG_05260</name>
</gene>
<dbReference type="Gene3D" id="3.90.1590.10">
    <property type="entry name" value="glutathione-dependent formaldehyde- activating enzyme (gfa)"/>
    <property type="match status" value="1"/>
</dbReference>
<evidence type="ECO:0000256" key="1">
    <source>
        <dbReference type="ARBA" id="ARBA00005495"/>
    </source>
</evidence>